<dbReference type="GO" id="GO:0005840">
    <property type="term" value="C:ribosome"/>
    <property type="evidence" value="ECO:0007669"/>
    <property type="project" value="UniProtKB-KW"/>
</dbReference>
<dbReference type="InterPro" id="IPR036401">
    <property type="entry name" value="Ribosomal_eS17_sf"/>
</dbReference>
<dbReference type="NCBIfam" id="NF002242">
    <property type="entry name" value="PRK01151.1"/>
    <property type="match status" value="1"/>
</dbReference>
<proteinExistence type="inferred from homology"/>
<dbReference type="InterPro" id="IPR001210">
    <property type="entry name" value="Ribosomal_eS17"/>
</dbReference>
<organism evidence="5 6">
    <name type="scientific">Candidatus Methanocrinis natronophilus</name>
    <dbReference type="NCBI Taxonomy" id="3033396"/>
    <lineage>
        <taxon>Archaea</taxon>
        <taxon>Methanobacteriati</taxon>
        <taxon>Methanobacteriota</taxon>
        <taxon>Stenosarchaea group</taxon>
        <taxon>Methanomicrobia</taxon>
        <taxon>Methanotrichales</taxon>
        <taxon>Methanotrichaceae</taxon>
        <taxon>Methanocrinis</taxon>
    </lineage>
</organism>
<dbReference type="EMBL" id="JARFPK010000022">
    <property type="protein sequence ID" value="MDF0590944.1"/>
    <property type="molecule type" value="Genomic_DNA"/>
</dbReference>
<name>A0ABT5X8B6_9EURY</name>
<comment type="similarity">
    <text evidence="1 4">Belongs to the eukaryotic ribosomal protein eS17 family.</text>
</comment>
<dbReference type="Gene3D" id="1.10.60.20">
    <property type="entry name" value="Ribosomal protein S17e-like"/>
    <property type="match status" value="1"/>
</dbReference>
<evidence type="ECO:0000256" key="4">
    <source>
        <dbReference type="HAMAP-Rule" id="MF_00511"/>
    </source>
</evidence>
<evidence type="ECO:0000256" key="3">
    <source>
        <dbReference type="ARBA" id="ARBA00023274"/>
    </source>
</evidence>
<evidence type="ECO:0000313" key="5">
    <source>
        <dbReference type="EMBL" id="MDF0590944.1"/>
    </source>
</evidence>
<keyword evidence="2 4" id="KW-0689">Ribosomal protein</keyword>
<evidence type="ECO:0000256" key="1">
    <source>
        <dbReference type="ARBA" id="ARBA00010444"/>
    </source>
</evidence>
<protein>
    <recommendedName>
        <fullName evidence="4">Small ribosomal subunit protein eS17</fullName>
    </recommendedName>
</protein>
<dbReference type="HAMAP" id="MF_00511">
    <property type="entry name" value="Ribosomal_eS17"/>
    <property type="match status" value="1"/>
</dbReference>
<dbReference type="Pfam" id="PF00833">
    <property type="entry name" value="Ribosomal_S17e"/>
    <property type="match status" value="1"/>
</dbReference>
<dbReference type="SUPFAM" id="SSF116820">
    <property type="entry name" value="Rps17e-like"/>
    <property type="match status" value="1"/>
</dbReference>
<keyword evidence="3 4" id="KW-0687">Ribonucleoprotein</keyword>
<reference evidence="5 6" key="1">
    <citation type="submission" date="2023-03" db="EMBL/GenBank/DDBJ databases">
        <title>WGS of Methanotrichaceae archaeon Mx.</title>
        <authorList>
            <person name="Sorokin D.Y."/>
            <person name="Merkel A.Y."/>
        </authorList>
    </citation>
    <scope>NUCLEOTIDE SEQUENCE [LARGE SCALE GENOMIC DNA]</scope>
    <source>
        <strain evidence="5 6">Mx</strain>
    </source>
</reference>
<gene>
    <name evidence="4" type="primary">rps17e</name>
    <name evidence="5" type="ORF">P0O15_07160</name>
</gene>
<comment type="caution">
    <text evidence="5">The sequence shown here is derived from an EMBL/GenBank/DDBJ whole genome shotgun (WGS) entry which is preliminary data.</text>
</comment>
<evidence type="ECO:0000256" key="2">
    <source>
        <dbReference type="ARBA" id="ARBA00022980"/>
    </source>
</evidence>
<dbReference type="Proteomes" id="UP001220010">
    <property type="component" value="Unassembled WGS sequence"/>
</dbReference>
<sequence length="63" mass="7434">MGSVKPNYIKNFADELMKTYQGFFNNDFEHNKEMVSQYTDIKNKGIRNRVAGYITRKVQIRGE</sequence>
<keyword evidence="6" id="KW-1185">Reference proteome</keyword>
<dbReference type="RefSeq" id="WP_316966689.1">
    <property type="nucleotide sequence ID" value="NZ_JARFPK010000022.1"/>
</dbReference>
<accession>A0ABT5X8B6</accession>
<evidence type="ECO:0000313" key="6">
    <source>
        <dbReference type="Proteomes" id="UP001220010"/>
    </source>
</evidence>